<dbReference type="KEGG" id="aplc:110983667"/>
<keyword evidence="8" id="KW-0862">Zinc</keyword>
<dbReference type="SUPFAM" id="SSF50242">
    <property type="entry name" value="TIMP-like"/>
    <property type="match status" value="1"/>
</dbReference>
<evidence type="ECO:0000256" key="2">
    <source>
        <dbReference type="ARBA" id="ARBA00011027"/>
    </source>
</evidence>
<evidence type="ECO:0000259" key="11">
    <source>
        <dbReference type="PROSITE" id="PS50189"/>
    </source>
</evidence>
<dbReference type="InterPro" id="IPR027465">
    <property type="entry name" value="TIMP_C"/>
</dbReference>
<keyword evidence="7" id="KW-0481">Metalloenzyme inhibitor</keyword>
<dbReference type="RefSeq" id="XP_022098794.1">
    <property type="nucleotide sequence ID" value="XM_022243102.1"/>
</dbReference>
<evidence type="ECO:0000256" key="6">
    <source>
        <dbReference type="ARBA" id="ARBA00023157"/>
    </source>
</evidence>
<dbReference type="GO" id="GO:0005615">
    <property type="term" value="C:extracellular space"/>
    <property type="evidence" value="ECO:0007669"/>
    <property type="project" value="TreeGrafter"/>
</dbReference>
<dbReference type="SMART" id="SM00206">
    <property type="entry name" value="NTR"/>
    <property type="match status" value="1"/>
</dbReference>
<feature type="disulfide bond" evidence="9">
    <location>
        <begin position="193"/>
        <end position="209"/>
    </location>
</feature>
<proteinExistence type="inferred from homology"/>
<reference evidence="13" key="1">
    <citation type="submission" date="2025-08" db="UniProtKB">
        <authorList>
            <consortium name="RefSeq"/>
        </authorList>
    </citation>
    <scope>IDENTIFICATION</scope>
</reference>
<sequence length="247" mass="28557">MATSVWAGTAVCLFLLMVIVGHLKNVTACSCLPQHTQHHFCNSHFVIKARIKSEKMLVKKGYDAHNLQKLPLPVLTSAQRSFRLWVREVYKGHQFIAVGSHPEIVTSYYESMCGVTDLEVGKTYVIMGLLTDSKLKFTNCNWREPWTQISKHQRRGLRYWYEKNCDSCKIDTCGKFSPCGQQEMERVKQGDSCFWDPMNDQCHNLHSSCGRHDGGSCKWFQTHELMTRQNCTRQDRKMPRLNHSLIP</sequence>
<feature type="domain" description="NTR" evidence="11">
    <location>
        <begin position="29"/>
        <end position="165"/>
    </location>
</feature>
<accession>A0A8B7YZL1</accession>
<keyword evidence="5 13" id="KW-0646">Protease inhibitor</keyword>
<gene>
    <name evidence="13" type="primary">LOC110983667</name>
</gene>
<organism evidence="12 13">
    <name type="scientific">Acanthaster planci</name>
    <name type="common">Crown-of-thorns starfish</name>
    <dbReference type="NCBI Taxonomy" id="133434"/>
    <lineage>
        <taxon>Eukaryota</taxon>
        <taxon>Metazoa</taxon>
        <taxon>Echinodermata</taxon>
        <taxon>Eleutherozoa</taxon>
        <taxon>Asterozoa</taxon>
        <taxon>Asteroidea</taxon>
        <taxon>Valvatacea</taxon>
        <taxon>Valvatida</taxon>
        <taxon>Acanthasteridae</taxon>
        <taxon>Acanthaster</taxon>
    </lineage>
</organism>
<dbReference type="OrthoDB" id="9987243at2759"/>
<dbReference type="PANTHER" id="PTHR11844:SF33">
    <property type="entry name" value="TISSUE INHIBITOR OF METALLOPROTEINASE"/>
    <property type="match status" value="1"/>
</dbReference>
<evidence type="ECO:0000256" key="9">
    <source>
        <dbReference type="PIRSR" id="PIRSR601820-3"/>
    </source>
</evidence>
<keyword evidence="8" id="KW-0479">Metal-binding</keyword>
<keyword evidence="3" id="KW-0964">Secreted</keyword>
<feature type="binding site" evidence="8">
    <location>
        <position position="29"/>
    </location>
    <ligand>
        <name>Zn(2+)</name>
        <dbReference type="ChEBI" id="CHEBI:29105"/>
        <note>ligand shared with metalloproteinase partner</note>
    </ligand>
</feature>
<dbReference type="PANTHER" id="PTHR11844">
    <property type="entry name" value="METALLOPROTEASE INHIBITOR"/>
    <property type="match status" value="1"/>
</dbReference>
<evidence type="ECO:0000313" key="13">
    <source>
        <dbReference type="RefSeq" id="XP_022098794.1"/>
    </source>
</evidence>
<keyword evidence="6 9" id="KW-1015">Disulfide bond</keyword>
<dbReference type="OMA" id="ITRCTSI"/>
<dbReference type="InterPro" id="IPR008993">
    <property type="entry name" value="TIMP-like_OB-fold"/>
</dbReference>
<evidence type="ECO:0000256" key="7">
    <source>
        <dbReference type="ARBA" id="ARBA00023215"/>
    </source>
</evidence>
<dbReference type="InterPro" id="IPR001820">
    <property type="entry name" value="TIMP"/>
</dbReference>
<dbReference type="GO" id="GO:0046872">
    <property type="term" value="F:metal ion binding"/>
    <property type="evidence" value="ECO:0007669"/>
    <property type="project" value="UniProtKB-KW"/>
</dbReference>
<evidence type="ECO:0000256" key="4">
    <source>
        <dbReference type="ARBA" id="ARBA00022608"/>
    </source>
</evidence>
<dbReference type="AlphaFoldDB" id="A0A8B7YZL1"/>
<dbReference type="GO" id="GO:0008191">
    <property type="term" value="F:metalloendopeptidase inhibitor activity"/>
    <property type="evidence" value="ECO:0007669"/>
    <property type="project" value="InterPro"/>
</dbReference>
<dbReference type="GO" id="GO:0051045">
    <property type="term" value="P:negative regulation of membrane protein ectodomain proteolysis"/>
    <property type="evidence" value="ECO:0007669"/>
    <property type="project" value="TreeGrafter"/>
</dbReference>
<feature type="chain" id="PRO_5034646448" evidence="10">
    <location>
        <begin position="29"/>
        <end position="247"/>
    </location>
</feature>
<feature type="disulfide bond" evidence="9">
    <location>
        <begin position="29"/>
        <end position="113"/>
    </location>
</feature>
<name>A0A8B7YZL1_ACAPL</name>
<dbReference type="InterPro" id="IPR001134">
    <property type="entry name" value="Netrin_domain"/>
</dbReference>
<keyword evidence="12" id="KW-1185">Reference proteome</keyword>
<protein>
    <submittedName>
        <fullName evidence="13">Metalloproteinase inhibitor 3-like</fullName>
    </submittedName>
</protein>
<evidence type="ECO:0000256" key="3">
    <source>
        <dbReference type="ARBA" id="ARBA00022525"/>
    </source>
</evidence>
<feature type="disulfide bond" evidence="9">
    <location>
        <begin position="173"/>
        <end position="179"/>
    </location>
</feature>
<dbReference type="Gene3D" id="2.40.50.120">
    <property type="match status" value="1"/>
</dbReference>
<evidence type="ECO:0000256" key="10">
    <source>
        <dbReference type="SAM" id="SignalP"/>
    </source>
</evidence>
<dbReference type="GO" id="GO:0031012">
    <property type="term" value="C:extracellular matrix"/>
    <property type="evidence" value="ECO:0007669"/>
    <property type="project" value="TreeGrafter"/>
</dbReference>
<comment type="subcellular location">
    <subcellularLocation>
        <location evidence="1">Secreted</location>
    </subcellularLocation>
</comment>
<feature type="disulfide bond" evidence="9">
    <location>
        <begin position="41"/>
        <end position="165"/>
    </location>
</feature>
<dbReference type="GeneID" id="110983667"/>
<dbReference type="GO" id="GO:0002020">
    <property type="term" value="F:protease binding"/>
    <property type="evidence" value="ECO:0007669"/>
    <property type="project" value="TreeGrafter"/>
</dbReference>
<evidence type="ECO:0000256" key="1">
    <source>
        <dbReference type="ARBA" id="ARBA00004613"/>
    </source>
</evidence>
<evidence type="ECO:0000256" key="5">
    <source>
        <dbReference type="ARBA" id="ARBA00022690"/>
    </source>
</evidence>
<evidence type="ECO:0000313" key="12">
    <source>
        <dbReference type="Proteomes" id="UP000694845"/>
    </source>
</evidence>
<feature type="signal peptide" evidence="10">
    <location>
        <begin position="1"/>
        <end position="28"/>
    </location>
</feature>
<dbReference type="Proteomes" id="UP000694845">
    <property type="component" value="Unplaced"/>
</dbReference>
<evidence type="ECO:0000256" key="8">
    <source>
        <dbReference type="PIRSR" id="PIRSR601820-1"/>
    </source>
</evidence>
<feature type="disulfide bond" evidence="9">
    <location>
        <begin position="31"/>
        <end position="140"/>
    </location>
</feature>
<feature type="disulfide bond" evidence="9">
    <location>
        <begin position="168"/>
        <end position="217"/>
    </location>
</feature>
<dbReference type="Gene3D" id="3.90.370.10">
    <property type="entry name" value="Tissue inhibitor of metalloproteinase-1. Chain B, domain 1"/>
    <property type="match status" value="1"/>
</dbReference>
<keyword evidence="10" id="KW-0732">Signal</keyword>
<dbReference type="Pfam" id="PF00965">
    <property type="entry name" value="TIMP"/>
    <property type="match status" value="1"/>
</dbReference>
<dbReference type="PROSITE" id="PS50189">
    <property type="entry name" value="NTR"/>
    <property type="match status" value="1"/>
</dbReference>
<keyword evidence="4 13" id="KW-0483">Metalloprotease inhibitor</keyword>
<comment type="similarity">
    <text evidence="2">Belongs to the protease inhibitor I35 (TIMP) family.</text>
</comment>